<sequence length="260" mass="28455">MVLGETVTATVLRRSQGNLGRAASACMQGDRTSFEDFHVLDQTAALVAVFDGHLGDEAAAFCAERLPLHLAKAETASEWQEAFKACDAELRERLPRTEAGTTATVVRVREGSQDALELLVANCGDCRALLWKKALEPEERATLMSTQDHRPDDPAERHRIELAGGEVTKDNPPRVDGVLSCSRALGSFELKQADRRPEDQKVSCVPDVYTWHAKRGDWLILACDGIFDVMLNQMARGSKWPHTLLGLAAAECGKPGSFDL</sequence>
<dbReference type="EMBL" id="CAUJNA010000979">
    <property type="protein sequence ID" value="CAJ1383086.1"/>
    <property type="molecule type" value="Genomic_DNA"/>
</dbReference>
<evidence type="ECO:0000313" key="3">
    <source>
        <dbReference type="Proteomes" id="UP001178507"/>
    </source>
</evidence>
<dbReference type="InterPro" id="IPR036457">
    <property type="entry name" value="PPM-type-like_dom_sf"/>
</dbReference>
<evidence type="ECO:0000313" key="2">
    <source>
        <dbReference type="EMBL" id="CAJ1383086.1"/>
    </source>
</evidence>
<organism evidence="2 3">
    <name type="scientific">Effrenium voratum</name>
    <dbReference type="NCBI Taxonomy" id="2562239"/>
    <lineage>
        <taxon>Eukaryota</taxon>
        <taxon>Sar</taxon>
        <taxon>Alveolata</taxon>
        <taxon>Dinophyceae</taxon>
        <taxon>Suessiales</taxon>
        <taxon>Symbiodiniaceae</taxon>
        <taxon>Effrenium</taxon>
    </lineage>
</organism>
<feature type="domain" description="PPM-type phosphatase" evidence="1">
    <location>
        <begin position="21"/>
        <end position="260"/>
    </location>
</feature>
<dbReference type="PANTHER" id="PTHR47992">
    <property type="entry name" value="PROTEIN PHOSPHATASE"/>
    <property type="match status" value="1"/>
</dbReference>
<evidence type="ECO:0000259" key="1">
    <source>
        <dbReference type="PROSITE" id="PS51746"/>
    </source>
</evidence>
<dbReference type="GO" id="GO:0004722">
    <property type="term" value="F:protein serine/threonine phosphatase activity"/>
    <property type="evidence" value="ECO:0007669"/>
    <property type="project" value="InterPro"/>
</dbReference>
<reference evidence="2" key="1">
    <citation type="submission" date="2023-08" db="EMBL/GenBank/DDBJ databases">
        <authorList>
            <person name="Chen Y."/>
            <person name="Shah S."/>
            <person name="Dougan E. K."/>
            <person name="Thang M."/>
            <person name="Chan C."/>
        </authorList>
    </citation>
    <scope>NUCLEOTIDE SEQUENCE</scope>
</reference>
<dbReference type="InterPro" id="IPR015655">
    <property type="entry name" value="PP2C"/>
</dbReference>
<comment type="caution">
    <text evidence="2">The sequence shown here is derived from an EMBL/GenBank/DDBJ whole genome shotgun (WGS) entry which is preliminary data.</text>
</comment>
<dbReference type="CDD" id="cd00143">
    <property type="entry name" value="PP2Cc"/>
    <property type="match status" value="1"/>
</dbReference>
<gene>
    <name evidence="2" type="ORF">EVOR1521_LOCUS10296</name>
</gene>
<dbReference type="SUPFAM" id="SSF81606">
    <property type="entry name" value="PP2C-like"/>
    <property type="match status" value="1"/>
</dbReference>
<dbReference type="SMART" id="SM00332">
    <property type="entry name" value="PP2Cc"/>
    <property type="match status" value="1"/>
</dbReference>
<keyword evidence="3" id="KW-1185">Reference proteome</keyword>
<name>A0AA36MX62_9DINO</name>
<dbReference type="Proteomes" id="UP001178507">
    <property type="component" value="Unassembled WGS sequence"/>
</dbReference>
<dbReference type="PROSITE" id="PS51746">
    <property type="entry name" value="PPM_2"/>
    <property type="match status" value="1"/>
</dbReference>
<dbReference type="Pfam" id="PF00481">
    <property type="entry name" value="PP2C"/>
    <property type="match status" value="1"/>
</dbReference>
<proteinExistence type="predicted"/>
<protein>
    <recommendedName>
        <fullName evidence="1">PPM-type phosphatase domain-containing protein</fullName>
    </recommendedName>
</protein>
<dbReference type="InterPro" id="IPR001932">
    <property type="entry name" value="PPM-type_phosphatase-like_dom"/>
</dbReference>
<dbReference type="AlphaFoldDB" id="A0AA36MX62"/>
<dbReference type="Gene3D" id="3.60.40.10">
    <property type="entry name" value="PPM-type phosphatase domain"/>
    <property type="match status" value="1"/>
</dbReference>
<accession>A0AA36MX62</accession>